<evidence type="ECO:0000313" key="2">
    <source>
        <dbReference type="Proteomes" id="UP000479710"/>
    </source>
</evidence>
<evidence type="ECO:0000313" key="1">
    <source>
        <dbReference type="EMBL" id="KAF0903320.1"/>
    </source>
</evidence>
<dbReference type="SUPFAM" id="SSF54001">
    <property type="entry name" value="Cysteine proteinases"/>
    <property type="match status" value="1"/>
</dbReference>
<protein>
    <recommendedName>
        <fullName evidence="3">Peptidase C1A papain C-terminal domain-containing protein</fullName>
    </recommendedName>
</protein>
<accession>A0A6G1CT62</accession>
<gene>
    <name evidence="1" type="ORF">E2562_026596</name>
</gene>
<dbReference type="Proteomes" id="UP000479710">
    <property type="component" value="Unassembled WGS sequence"/>
</dbReference>
<evidence type="ECO:0008006" key="3">
    <source>
        <dbReference type="Google" id="ProtNLM"/>
    </source>
</evidence>
<name>A0A6G1CT62_9ORYZ</name>
<dbReference type="AlphaFoldDB" id="A0A6G1CT62"/>
<dbReference type="EMBL" id="SPHZ02000008">
    <property type="protein sequence ID" value="KAF0903320.1"/>
    <property type="molecule type" value="Genomic_DNA"/>
</dbReference>
<keyword evidence="2" id="KW-1185">Reference proteome</keyword>
<organism evidence="1 2">
    <name type="scientific">Oryza meyeriana var. granulata</name>
    <dbReference type="NCBI Taxonomy" id="110450"/>
    <lineage>
        <taxon>Eukaryota</taxon>
        <taxon>Viridiplantae</taxon>
        <taxon>Streptophyta</taxon>
        <taxon>Embryophyta</taxon>
        <taxon>Tracheophyta</taxon>
        <taxon>Spermatophyta</taxon>
        <taxon>Magnoliopsida</taxon>
        <taxon>Liliopsida</taxon>
        <taxon>Poales</taxon>
        <taxon>Poaceae</taxon>
        <taxon>BOP clade</taxon>
        <taxon>Oryzoideae</taxon>
        <taxon>Oryzeae</taxon>
        <taxon>Oryzinae</taxon>
        <taxon>Oryza</taxon>
        <taxon>Oryza meyeriana</taxon>
    </lineage>
</organism>
<comment type="caution">
    <text evidence="1">The sequence shown here is derived from an EMBL/GenBank/DDBJ whole genome shotgun (WGS) entry which is preliminary data.</text>
</comment>
<dbReference type="InterPro" id="IPR038765">
    <property type="entry name" value="Papain-like_cys_pep_sf"/>
</dbReference>
<dbReference type="OrthoDB" id="684876at2759"/>
<proteinExistence type="predicted"/>
<reference evidence="1 2" key="1">
    <citation type="submission" date="2019-11" db="EMBL/GenBank/DDBJ databases">
        <title>Whole genome sequence of Oryza granulata.</title>
        <authorList>
            <person name="Li W."/>
        </authorList>
    </citation>
    <scope>NUCLEOTIDE SEQUENCE [LARGE SCALE GENOMIC DNA]</scope>
    <source>
        <strain evidence="2">cv. Menghai</strain>
        <tissue evidence="1">Leaf</tissue>
    </source>
</reference>
<sequence length="131" mass="14940">MCSWKQDWWPKVMDQMEGATRHLAPDYDTGEMSIQKIAAKIKGERRVMLASFKVSDDYKTMKPGELYFYNSNNAKKNPNKVTFSHCVLVVGYGLQEGDYLVILDSHGSEFWEGGFGRVYLEDILSMAGVEL</sequence>
<dbReference type="Gene3D" id="3.90.70.10">
    <property type="entry name" value="Cysteine proteinases"/>
    <property type="match status" value="1"/>
</dbReference>